<gene>
    <name evidence="4" type="ORF">E8M12_05775</name>
</gene>
<feature type="transmembrane region" description="Helical" evidence="1">
    <location>
        <begin position="242"/>
        <end position="260"/>
    </location>
</feature>
<keyword evidence="4" id="KW-0808">Transferase</keyword>
<evidence type="ECO:0000313" key="5">
    <source>
        <dbReference type="Proteomes" id="UP000307999"/>
    </source>
</evidence>
<sequence length="663" mass="75669">MEFRHDINGLRAVAVLSVVLFHFGISGFKGGFVGVDIFFVISGYLMTGIIFTKYSKNEFSIFKFYQNRAKRIIPALTVMIGFVLIGCYFILLPSEYELLSEHAIASLGFISNVVYWRKSGYFDTAAHSKWLLHTWSLSVEWQFYILYPIGLTILFRYLSLHIVKMLLLMGLFTSLAFSIWLTYKSANAAFYFLPSRAWQMLFGGLVFLYPLSYRPLLSKYLNYAGLMGIGLSIYLIDGNDAWPGYLALLPTISTGIIILANRQESIYTNNVLSNWMGKISYSVYLWHWPLVVFLSYQGFTSLSWSILGVSLSLLLGYLSWRFIESNARLIDKRSGDVKFLRLNQLGRVCTIALPVLLISFVINYTKGMPERFDKAVFQAEMQANNINPRTSECLISSGINAEDCFYGNDGEINLIVFGDSHANSMVTAIESAMMNHTKGKILFIGYSACSTIPGIKRRDIPYSQCGEFVEEQITRLEKDYSNIPVVIINRPSVSLFNQTNPEKVKLKGPLVYFNKKYSELSGELFNEFENYFFAAMERLSKGRQLYIVKAVPEYSVDIPNSYARELKNGIENSMLTISMDQYRERNQFMHRLYESAAEKFDVTLLDPTDYLCENGFCFAVMQNTPLYYDDNHLSEAGNKLLIPMFESIWGKSNIDLEGNSNGY</sequence>
<feature type="transmembrane region" description="Helical" evidence="1">
    <location>
        <begin position="31"/>
        <end position="51"/>
    </location>
</feature>
<feature type="transmembrane region" description="Helical" evidence="1">
    <location>
        <begin position="72"/>
        <end position="91"/>
    </location>
</feature>
<keyword evidence="1" id="KW-0472">Membrane</keyword>
<evidence type="ECO:0000259" key="2">
    <source>
        <dbReference type="Pfam" id="PF01757"/>
    </source>
</evidence>
<dbReference type="InterPro" id="IPR043968">
    <property type="entry name" value="SGNH"/>
</dbReference>
<evidence type="ECO:0000313" key="4">
    <source>
        <dbReference type="EMBL" id="TKB46135.1"/>
    </source>
</evidence>
<dbReference type="PANTHER" id="PTHR23028">
    <property type="entry name" value="ACETYLTRANSFERASE"/>
    <property type="match status" value="1"/>
</dbReference>
<feature type="transmembrane region" description="Helical" evidence="1">
    <location>
        <begin position="220"/>
        <end position="236"/>
    </location>
</feature>
<accession>A0A4U1B6J3</accession>
<dbReference type="RefSeq" id="WP_136735143.1">
    <property type="nucleotide sequence ID" value="NZ_SWDB01000010.1"/>
</dbReference>
<dbReference type="InterPro" id="IPR002656">
    <property type="entry name" value="Acyl_transf_3_dom"/>
</dbReference>
<dbReference type="EMBL" id="SWDB01000010">
    <property type="protein sequence ID" value="TKB46135.1"/>
    <property type="molecule type" value="Genomic_DNA"/>
</dbReference>
<name>A0A4U1B6J3_9GAMM</name>
<feature type="transmembrane region" description="Helical" evidence="1">
    <location>
        <begin position="189"/>
        <end position="208"/>
    </location>
</feature>
<keyword evidence="4" id="KW-0012">Acyltransferase</keyword>
<keyword evidence="5" id="KW-1185">Reference proteome</keyword>
<feature type="domain" description="Acyltransferase 3" evidence="2">
    <location>
        <begin position="5"/>
        <end position="319"/>
    </location>
</feature>
<dbReference type="Pfam" id="PF01757">
    <property type="entry name" value="Acyl_transf_3"/>
    <property type="match status" value="1"/>
</dbReference>
<feature type="transmembrane region" description="Helical" evidence="1">
    <location>
        <begin position="141"/>
        <end position="158"/>
    </location>
</feature>
<proteinExistence type="predicted"/>
<dbReference type="Proteomes" id="UP000307999">
    <property type="component" value="Unassembled WGS sequence"/>
</dbReference>
<dbReference type="GO" id="GO:0016020">
    <property type="term" value="C:membrane"/>
    <property type="evidence" value="ECO:0007669"/>
    <property type="project" value="TreeGrafter"/>
</dbReference>
<keyword evidence="1" id="KW-1133">Transmembrane helix</keyword>
<reference evidence="4 5" key="1">
    <citation type="submission" date="2019-04" db="EMBL/GenBank/DDBJ databases">
        <title>Thalassotalea guangxiensis sp. nov., isolated from sediment of the coastal wetland.</title>
        <authorList>
            <person name="Zheng S."/>
            <person name="Zhang D."/>
        </authorList>
    </citation>
    <scope>NUCLEOTIDE SEQUENCE [LARGE SCALE GENOMIC DNA]</scope>
    <source>
        <strain evidence="4 5">ZS-4</strain>
    </source>
</reference>
<evidence type="ECO:0000259" key="3">
    <source>
        <dbReference type="Pfam" id="PF19040"/>
    </source>
</evidence>
<evidence type="ECO:0000256" key="1">
    <source>
        <dbReference type="SAM" id="Phobius"/>
    </source>
</evidence>
<protein>
    <submittedName>
        <fullName evidence="4">Acyltransferase</fullName>
    </submittedName>
</protein>
<organism evidence="4 5">
    <name type="scientific">Thalassotalea mangrovi</name>
    <dbReference type="NCBI Taxonomy" id="2572245"/>
    <lineage>
        <taxon>Bacteria</taxon>
        <taxon>Pseudomonadati</taxon>
        <taxon>Pseudomonadota</taxon>
        <taxon>Gammaproteobacteria</taxon>
        <taxon>Alteromonadales</taxon>
        <taxon>Colwelliaceae</taxon>
        <taxon>Thalassotalea</taxon>
    </lineage>
</organism>
<dbReference type="GO" id="GO:0016747">
    <property type="term" value="F:acyltransferase activity, transferring groups other than amino-acyl groups"/>
    <property type="evidence" value="ECO:0007669"/>
    <property type="project" value="InterPro"/>
</dbReference>
<dbReference type="AlphaFoldDB" id="A0A4U1B6J3"/>
<comment type="caution">
    <text evidence="4">The sequence shown here is derived from an EMBL/GenBank/DDBJ whole genome shotgun (WGS) entry which is preliminary data.</text>
</comment>
<dbReference type="InterPro" id="IPR050879">
    <property type="entry name" value="Acyltransferase_3"/>
</dbReference>
<feature type="domain" description="SGNH" evidence="3">
    <location>
        <begin position="393"/>
        <end position="646"/>
    </location>
</feature>
<feature type="transmembrane region" description="Helical" evidence="1">
    <location>
        <begin position="165"/>
        <end position="183"/>
    </location>
</feature>
<keyword evidence="1" id="KW-0812">Transmembrane</keyword>
<feature type="transmembrane region" description="Helical" evidence="1">
    <location>
        <begin position="305"/>
        <end position="323"/>
    </location>
</feature>
<dbReference type="PANTHER" id="PTHR23028:SF53">
    <property type="entry name" value="ACYL_TRANSF_3 DOMAIN-CONTAINING PROTEIN"/>
    <property type="match status" value="1"/>
</dbReference>
<dbReference type="OrthoDB" id="9767863at2"/>
<dbReference type="GO" id="GO:0009103">
    <property type="term" value="P:lipopolysaccharide biosynthetic process"/>
    <property type="evidence" value="ECO:0007669"/>
    <property type="project" value="TreeGrafter"/>
</dbReference>
<feature type="transmembrane region" description="Helical" evidence="1">
    <location>
        <begin position="7"/>
        <end position="25"/>
    </location>
</feature>
<feature type="transmembrane region" description="Helical" evidence="1">
    <location>
        <begin position="344"/>
        <end position="364"/>
    </location>
</feature>
<dbReference type="Pfam" id="PF19040">
    <property type="entry name" value="SGNH"/>
    <property type="match status" value="1"/>
</dbReference>
<feature type="transmembrane region" description="Helical" evidence="1">
    <location>
        <begin position="281"/>
        <end position="299"/>
    </location>
</feature>